<evidence type="ECO:0000313" key="1">
    <source>
        <dbReference type="EMBL" id="ASK53922.1"/>
    </source>
</evidence>
<keyword evidence="2" id="KW-1185">Reference proteome</keyword>
<accession>A0AAU8WB97</accession>
<protein>
    <submittedName>
        <fullName evidence="1">Uncharacterized protein</fullName>
    </submittedName>
</protein>
<gene>
    <name evidence="1" type="ORF">CEQ48_03755</name>
</gene>
<proteinExistence type="predicted"/>
<dbReference type="EMBL" id="CP022352">
    <property type="protein sequence ID" value="ASK53922.1"/>
    <property type="molecule type" value="Genomic_DNA"/>
</dbReference>
<evidence type="ECO:0000313" key="2">
    <source>
        <dbReference type="Proteomes" id="UP000198371"/>
    </source>
</evidence>
<dbReference type="KEGG" id="vti:CEQ48_03755"/>
<reference evidence="2" key="1">
    <citation type="journal article" date="2017" name="Genome Announc.">
        <title>Complete Genome Sequence of Vibrio sp. Strain 2521-89, a Close Relative of Vibrio cholerae Isolated from Lake Water in New Mexico, USA.</title>
        <authorList>
            <person name="Liang K."/>
            <person name="Orata F.D."/>
            <person name="Winkjer N.S."/>
            <person name="Rowe L.A."/>
            <person name="Tarr C.L."/>
            <person name="Boucher Y."/>
        </authorList>
    </citation>
    <scope>NUCLEOTIDE SEQUENCE [LARGE SCALE GENOMIC DNA]</scope>
    <source>
        <strain evidence="2">2521-89</strain>
    </source>
</reference>
<organism evidence="1 2">
    <name type="scientific">Vibrio tarriae</name>
    <dbReference type="NCBI Taxonomy" id="2014742"/>
    <lineage>
        <taxon>Bacteria</taxon>
        <taxon>Pseudomonadati</taxon>
        <taxon>Pseudomonadota</taxon>
        <taxon>Gammaproteobacteria</taxon>
        <taxon>Vibrionales</taxon>
        <taxon>Vibrionaceae</taxon>
        <taxon>Vibrio</taxon>
    </lineage>
</organism>
<sequence length="65" mass="7302">MQFMSGRIIPIEQYVVDMVSVSSKNIVKIMSAEKTLLYAFSTMAIDGGSQVCVLENEERYCFIVS</sequence>
<reference evidence="1 2" key="2">
    <citation type="submission" date="2017-06" db="EMBL/GenBank/DDBJ databases">
        <title>Complete genome sequence of Vibrio sp. 2521-89, a close relative of Vibrio cholerae isolated from lake water in New Mexico, USA.</title>
        <authorList>
            <person name="Liang K."/>
            <person name="Orata F.D."/>
            <person name="Winkjer N.S."/>
            <person name="Tarr C.L."/>
            <person name="Boucher Y."/>
        </authorList>
    </citation>
    <scope>NUCLEOTIDE SEQUENCE [LARGE SCALE GENOMIC DNA]</scope>
    <source>
        <strain evidence="1 2">2521-89</strain>
    </source>
</reference>
<dbReference type="Proteomes" id="UP000198371">
    <property type="component" value="Chromosome 2"/>
</dbReference>
<name>A0AAU8WB97_9VIBR</name>
<dbReference type="AlphaFoldDB" id="A0AAU8WB97"/>